<protein>
    <submittedName>
        <fullName evidence="1">Uncharacterized protein</fullName>
    </submittedName>
</protein>
<dbReference type="AlphaFoldDB" id="A0A6J4RB71"/>
<gene>
    <name evidence="1" type="ORF">AVDCRST_MAG38-21</name>
</gene>
<feature type="non-terminal residue" evidence="1">
    <location>
        <position position="1"/>
    </location>
</feature>
<organism evidence="1">
    <name type="scientific">uncultured Solirubrobacteraceae bacterium</name>
    <dbReference type="NCBI Taxonomy" id="1162706"/>
    <lineage>
        <taxon>Bacteria</taxon>
        <taxon>Bacillati</taxon>
        <taxon>Actinomycetota</taxon>
        <taxon>Thermoleophilia</taxon>
        <taxon>Solirubrobacterales</taxon>
        <taxon>Solirubrobacteraceae</taxon>
        <taxon>environmental samples</taxon>
    </lineage>
</organism>
<feature type="non-terminal residue" evidence="1">
    <location>
        <position position="38"/>
    </location>
</feature>
<dbReference type="EMBL" id="CADCVJ010000001">
    <property type="protein sequence ID" value="CAA9460720.1"/>
    <property type="molecule type" value="Genomic_DNA"/>
</dbReference>
<proteinExistence type="predicted"/>
<name>A0A6J4RB71_9ACTN</name>
<evidence type="ECO:0000313" key="1">
    <source>
        <dbReference type="EMBL" id="CAA9460720.1"/>
    </source>
</evidence>
<reference evidence="1" key="1">
    <citation type="submission" date="2020-02" db="EMBL/GenBank/DDBJ databases">
        <authorList>
            <person name="Meier V. D."/>
        </authorList>
    </citation>
    <scope>NUCLEOTIDE SEQUENCE</scope>
    <source>
        <strain evidence="1">AVDCRST_MAG38</strain>
    </source>
</reference>
<sequence>VPSSLAGLGAIPRRAEAENRHRCGRWRLDRACRDPRTL</sequence>
<accession>A0A6J4RB71</accession>